<organism evidence="3 4">
    <name type="scientific">Daejeonella rubra</name>
    <dbReference type="NCBI Taxonomy" id="990371"/>
    <lineage>
        <taxon>Bacteria</taxon>
        <taxon>Pseudomonadati</taxon>
        <taxon>Bacteroidota</taxon>
        <taxon>Sphingobacteriia</taxon>
        <taxon>Sphingobacteriales</taxon>
        <taxon>Sphingobacteriaceae</taxon>
        <taxon>Daejeonella</taxon>
    </lineage>
</organism>
<feature type="domain" description="Polymerase/histidinol phosphatase N-terminal" evidence="1">
    <location>
        <begin position="304"/>
        <end position="384"/>
    </location>
</feature>
<proteinExistence type="predicted"/>
<keyword evidence="4" id="KW-1185">Reference proteome</keyword>
<dbReference type="InterPro" id="IPR037160">
    <property type="entry name" value="DNA_Pol_thumb_sf"/>
</dbReference>
<dbReference type="InterPro" id="IPR016195">
    <property type="entry name" value="Pol/histidinol_Pase-like"/>
</dbReference>
<dbReference type="CDD" id="cd07436">
    <property type="entry name" value="PHP_PolX"/>
    <property type="match status" value="1"/>
</dbReference>
<dbReference type="PANTHER" id="PTHR36928:SF1">
    <property type="entry name" value="PHOSPHATASE YCDX-RELATED"/>
    <property type="match status" value="1"/>
</dbReference>
<dbReference type="EMBL" id="FNHH01000006">
    <property type="protein sequence ID" value="SDM10983.1"/>
    <property type="molecule type" value="Genomic_DNA"/>
</dbReference>
<evidence type="ECO:0000313" key="4">
    <source>
        <dbReference type="Proteomes" id="UP000199226"/>
    </source>
</evidence>
<dbReference type="SUPFAM" id="SSF47781">
    <property type="entry name" value="RuvA domain 2-like"/>
    <property type="match status" value="1"/>
</dbReference>
<dbReference type="Gene3D" id="3.20.20.140">
    <property type="entry name" value="Metal-dependent hydrolases"/>
    <property type="match status" value="1"/>
</dbReference>
<dbReference type="SMART" id="SM00483">
    <property type="entry name" value="POLXc"/>
    <property type="match status" value="1"/>
</dbReference>
<dbReference type="STRING" id="990371.SAMN05421813_10661"/>
<evidence type="ECO:0000259" key="2">
    <source>
        <dbReference type="SMART" id="SM00483"/>
    </source>
</evidence>
<feature type="domain" description="DNA-directed DNA polymerase X" evidence="2">
    <location>
        <begin position="1"/>
        <end position="280"/>
    </location>
</feature>
<accession>A0A1G9QJ16</accession>
<dbReference type="InterPro" id="IPR003141">
    <property type="entry name" value="Pol/His_phosphatase_N"/>
</dbReference>
<name>A0A1G9QJ16_9SPHI</name>
<dbReference type="SUPFAM" id="SSF81301">
    <property type="entry name" value="Nucleotidyltransferase"/>
    <property type="match status" value="1"/>
</dbReference>
<dbReference type="Pfam" id="PF14716">
    <property type="entry name" value="HHH_8"/>
    <property type="match status" value="1"/>
</dbReference>
<dbReference type="InterPro" id="IPR027421">
    <property type="entry name" value="DNA_pol_lamdba_lyase_dom_sf"/>
</dbReference>
<dbReference type="PANTHER" id="PTHR36928">
    <property type="entry name" value="PHOSPHATASE YCDX-RELATED"/>
    <property type="match status" value="1"/>
</dbReference>
<protein>
    <submittedName>
        <fullName evidence="3">DNA polymerase (Family 10)</fullName>
    </submittedName>
</protein>
<dbReference type="GO" id="GO:0042578">
    <property type="term" value="F:phosphoric ester hydrolase activity"/>
    <property type="evidence" value="ECO:0007669"/>
    <property type="project" value="TreeGrafter"/>
</dbReference>
<dbReference type="InterPro" id="IPR002054">
    <property type="entry name" value="DNA-dir_DNA_pol_X"/>
</dbReference>
<dbReference type="Pfam" id="PF14520">
    <property type="entry name" value="HHH_5"/>
    <property type="match status" value="1"/>
</dbReference>
<dbReference type="InterPro" id="IPR047967">
    <property type="entry name" value="PolX_PHP"/>
</dbReference>
<dbReference type="InterPro" id="IPR043519">
    <property type="entry name" value="NT_sf"/>
</dbReference>
<dbReference type="GO" id="GO:0003887">
    <property type="term" value="F:DNA-directed DNA polymerase activity"/>
    <property type="evidence" value="ECO:0007669"/>
    <property type="project" value="InterPro"/>
</dbReference>
<dbReference type="InterPro" id="IPR022311">
    <property type="entry name" value="PolX-like"/>
</dbReference>
<dbReference type="GO" id="GO:0071978">
    <property type="term" value="P:bacterial-type flagellum-dependent swarming motility"/>
    <property type="evidence" value="ECO:0007669"/>
    <property type="project" value="TreeGrafter"/>
</dbReference>
<dbReference type="GO" id="GO:0005829">
    <property type="term" value="C:cytosol"/>
    <property type="evidence" value="ECO:0007669"/>
    <property type="project" value="TreeGrafter"/>
</dbReference>
<dbReference type="Gene3D" id="1.10.150.110">
    <property type="entry name" value="DNA polymerase beta, N-terminal domain-like"/>
    <property type="match status" value="1"/>
</dbReference>
<dbReference type="InterPro" id="IPR010994">
    <property type="entry name" value="RuvA_2-like"/>
</dbReference>
<dbReference type="SUPFAM" id="SSF47802">
    <property type="entry name" value="DNA polymerase beta, N-terminal domain-like"/>
    <property type="match status" value="1"/>
</dbReference>
<dbReference type="Gene3D" id="3.30.210.10">
    <property type="entry name" value="DNA polymerase, thumb domain"/>
    <property type="match status" value="1"/>
</dbReference>
<evidence type="ECO:0000313" key="3">
    <source>
        <dbReference type="EMBL" id="SDM10983.1"/>
    </source>
</evidence>
<gene>
    <name evidence="3" type="ORF">SAMN05421813_10661</name>
</gene>
<dbReference type="Gene3D" id="1.10.150.20">
    <property type="entry name" value="5' to 3' exonuclease, C-terminal subdomain"/>
    <property type="match status" value="1"/>
</dbReference>
<dbReference type="SUPFAM" id="SSF89550">
    <property type="entry name" value="PHP domain-like"/>
    <property type="match status" value="1"/>
</dbReference>
<evidence type="ECO:0000259" key="1">
    <source>
        <dbReference type="SMART" id="SM00481"/>
    </source>
</evidence>
<dbReference type="InterPro" id="IPR050243">
    <property type="entry name" value="PHP_phosphatase"/>
</dbReference>
<dbReference type="SMART" id="SM00481">
    <property type="entry name" value="POLIIIAc"/>
    <property type="match status" value="1"/>
</dbReference>
<dbReference type="InterPro" id="IPR010996">
    <property type="entry name" value="HHH_MUS81"/>
</dbReference>
<dbReference type="GO" id="GO:0003677">
    <property type="term" value="F:DNA binding"/>
    <property type="evidence" value="ECO:0007669"/>
    <property type="project" value="InterPro"/>
</dbReference>
<reference evidence="4" key="1">
    <citation type="submission" date="2016-10" db="EMBL/GenBank/DDBJ databases">
        <authorList>
            <person name="Varghese N."/>
            <person name="Submissions S."/>
        </authorList>
    </citation>
    <scope>NUCLEOTIDE SEQUENCE [LARGE SCALE GENOMIC DNA]</scope>
    <source>
        <strain evidence="4">DSM 24536</strain>
    </source>
</reference>
<sequence>MELHNENPFKVRSVANAAFKVDKLPYPIYTKSLAEMEQVDGLGKSIAAKINELVQTNSIQELAELVNQTPPGIIEMMQIKGIGPKKILVIWKDLGIDTVGELYYACNENRLIEAKGFGLKTQEEIKKNIEFSIASNGRFLYAKIEKFADDLLELTKKTLNTELIYITGQFRRKCEIIDSLDFLIVGQASEEVMQKFISLGLENAEIIGQELKCKTESGLNVQFSFCNAEDLGKELIIKTGNTEHTEALLSILAGSDLKNKTEEQIYEITGLPFIEPELREGINEIELAKSNKLPELIQYSDLKGSLHNHSTWSDGIHTLEEMASYCKNELKLEYFGICDHSKSAFYANGLNELRVAAQHREIDKLNKKLAPFRIFKGIESDILYDGSLDYSNEVLASFDFVVASVHSILNMTEEKATERLIKAIENPYTTILGHPTGRLLLSRSGYPIDHKKVIDACAASNVIIEINANPLRLDLDWRWHQYAISKGVLLSINPDAHRIEGNLDMKYGTFIARKGGLSKLNCLNAMTLEQIVSVFEQQKIKCQLEK</sequence>
<dbReference type="PIRSF" id="PIRSF005047">
    <property type="entry name" value="UCP005047_YshC"/>
    <property type="match status" value="1"/>
</dbReference>
<dbReference type="Proteomes" id="UP000199226">
    <property type="component" value="Unassembled WGS sequence"/>
</dbReference>
<dbReference type="AlphaFoldDB" id="A0A1G9QJ16"/>
<dbReference type="GO" id="GO:0008270">
    <property type="term" value="F:zinc ion binding"/>
    <property type="evidence" value="ECO:0007669"/>
    <property type="project" value="TreeGrafter"/>
</dbReference>